<feature type="transmembrane region" description="Helical" evidence="1">
    <location>
        <begin position="127"/>
        <end position="148"/>
    </location>
</feature>
<sequence length="292" mass="33719">MRNKILEIFIKPHPLFTSYNGWFKISGISVGIVAFLMIFQPFGLKGVTTDQGYLYLIGYGFVTFVALTIFLKVIPSLKICFPFFEDENWKVWKHIVWILLTVLFIGFLNLVYTALFLDEFNLTLFDWILFEFYTLSISVIPVGFTTLLRHNQLLKKHVRSATQIGDGVHKYGSFTANNTLSFTLQGQNKDEVLPLKSSELRYITSEGNYVKISYYSNGTLKQELLRSTLKNVLKQLEEDNYLIRCHRSYIVNTAFIEEVKGNAQGLQLSVSDCDEKIPVSRRYIDEIQDVLK</sequence>
<accession>A0A2A2G7P9</accession>
<dbReference type="EMBL" id="NSKE01000012">
    <property type="protein sequence ID" value="PAU92889.1"/>
    <property type="molecule type" value="Genomic_DNA"/>
</dbReference>
<evidence type="ECO:0000259" key="2">
    <source>
        <dbReference type="PROSITE" id="PS50930"/>
    </source>
</evidence>
<organism evidence="3 4">
    <name type="scientific">Fodinibius salipaludis</name>
    <dbReference type="NCBI Taxonomy" id="2032627"/>
    <lineage>
        <taxon>Bacteria</taxon>
        <taxon>Pseudomonadati</taxon>
        <taxon>Balneolota</taxon>
        <taxon>Balneolia</taxon>
        <taxon>Balneolales</taxon>
        <taxon>Balneolaceae</taxon>
        <taxon>Fodinibius</taxon>
    </lineage>
</organism>
<keyword evidence="1" id="KW-0812">Transmembrane</keyword>
<dbReference type="PANTHER" id="PTHR37299">
    <property type="entry name" value="TRANSCRIPTIONAL REGULATOR-RELATED"/>
    <property type="match status" value="1"/>
</dbReference>
<evidence type="ECO:0000256" key="1">
    <source>
        <dbReference type="SAM" id="Phobius"/>
    </source>
</evidence>
<dbReference type="InterPro" id="IPR046947">
    <property type="entry name" value="LytR-like"/>
</dbReference>
<protein>
    <recommendedName>
        <fullName evidence="2">HTH LytTR-type domain-containing protein</fullName>
    </recommendedName>
</protein>
<dbReference type="SMART" id="SM00850">
    <property type="entry name" value="LytTR"/>
    <property type="match status" value="1"/>
</dbReference>
<dbReference type="RefSeq" id="WP_095607545.1">
    <property type="nucleotide sequence ID" value="NZ_NSKE01000012.1"/>
</dbReference>
<feature type="transmembrane region" description="Helical" evidence="1">
    <location>
        <begin position="21"/>
        <end position="40"/>
    </location>
</feature>
<proteinExistence type="predicted"/>
<dbReference type="PROSITE" id="PS50930">
    <property type="entry name" value="HTH_LYTTR"/>
    <property type="match status" value="1"/>
</dbReference>
<evidence type="ECO:0000313" key="4">
    <source>
        <dbReference type="Proteomes" id="UP000218831"/>
    </source>
</evidence>
<keyword evidence="4" id="KW-1185">Reference proteome</keyword>
<feature type="domain" description="HTH LytTR-type" evidence="2">
    <location>
        <begin position="224"/>
        <end position="292"/>
    </location>
</feature>
<dbReference type="InterPro" id="IPR007492">
    <property type="entry name" value="LytTR_DNA-bd_dom"/>
</dbReference>
<evidence type="ECO:0000313" key="3">
    <source>
        <dbReference type="EMBL" id="PAU92889.1"/>
    </source>
</evidence>
<dbReference type="AlphaFoldDB" id="A0A2A2G7P9"/>
<dbReference type="Proteomes" id="UP000218831">
    <property type="component" value="Unassembled WGS sequence"/>
</dbReference>
<dbReference type="Pfam" id="PF04397">
    <property type="entry name" value="LytTR"/>
    <property type="match status" value="1"/>
</dbReference>
<feature type="transmembrane region" description="Helical" evidence="1">
    <location>
        <begin position="95"/>
        <end position="115"/>
    </location>
</feature>
<name>A0A2A2G7P9_9BACT</name>
<dbReference type="GO" id="GO:0003677">
    <property type="term" value="F:DNA binding"/>
    <property type="evidence" value="ECO:0007669"/>
    <property type="project" value="InterPro"/>
</dbReference>
<keyword evidence="1" id="KW-0472">Membrane</keyword>
<keyword evidence="1" id="KW-1133">Transmembrane helix</keyword>
<dbReference type="GO" id="GO:0000156">
    <property type="term" value="F:phosphorelay response regulator activity"/>
    <property type="evidence" value="ECO:0007669"/>
    <property type="project" value="InterPro"/>
</dbReference>
<feature type="transmembrane region" description="Helical" evidence="1">
    <location>
        <begin position="52"/>
        <end position="74"/>
    </location>
</feature>
<comment type="caution">
    <text evidence="3">The sequence shown here is derived from an EMBL/GenBank/DDBJ whole genome shotgun (WGS) entry which is preliminary data.</text>
</comment>
<dbReference type="PANTHER" id="PTHR37299:SF1">
    <property type="entry name" value="STAGE 0 SPORULATION PROTEIN A HOMOLOG"/>
    <property type="match status" value="1"/>
</dbReference>
<dbReference type="Gene3D" id="2.40.50.1020">
    <property type="entry name" value="LytTr DNA-binding domain"/>
    <property type="match status" value="1"/>
</dbReference>
<gene>
    <name evidence="3" type="ORF">CK503_14475</name>
</gene>
<dbReference type="OrthoDB" id="1118393at2"/>
<reference evidence="3 4" key="1">
    <citation type="submission" date="2017-08" db="EMBL/GenBank/DDBJ databases">
        <title>Aliifodinibius alkalisoli sp. nov., isolated from saline alkaline soil.</title>
        <authorList>
            <person name="Liu D."/>
            <person name="Zhang G."/>
        </authorList>
    </citation>
    <scope>NUCLEOTIDE SEQUENCE [LARGE SCALE GENOMIC DNA]</scope>
    <source>
        <strain evidence="3 4">WN023</strain>
    </source>
</reference>